<dbReference type="AlphaFoldDB" id="A0A1J6J7J6"/>
<evidence type="ECO:0000313" key="4">
    <source>
        <dbReference type="Proteomes" id="UP000187609"/>
    </source>
</evidence>
<organism evidence="3 4">
    <name type="scientific">Nicotiana attenuata</name>
    <name type="common">Coyote tobacco</name>
    <dbReference type="NCBI Taxonomy" id="49451"/>
    <lineage>
        <taxon>Eukaryota</taxon>
        <taxon>Viridiplantae</taxon>
        <taxon>Streptophyta</taxon>
        <taxon>Embryophyta</taxon>
        <taxon>Tracheophyta</taxon>
        <taxon>Spermatophyta</taxon>
        <taxon>Magnoliopsida</taxon>
        <taxon>eudicotyledons</taxon>
        <taxon>Gunneridae</taxon>
        <taxon>Pentapetalae</taxon>
        <taxon>asterids</taxon>
        <taxon>lamiids</taxon>
        <taxon>Solanales</taxon>
        <taxon>Solanaceae</taxon>
        <taxon>Nicotianoideae</taxon>
        <taxon>Nicotianeae</taxon>
        <taxon>Nicotiana</taxon>
    </lineage>
</organism>
<dbReference type="EMBL" id="MJEQ01037183">
    <property type="protein sequence ID" value="OIT08608.1"/>
    <property type="molecule type" value="Genomic_DNA"/>
</dbReference>
<feature type="compositionally biased region" description="Polar residues" evidence="1">
    <location>
        <begin position="364"/>
        <end position="382"/>
    </location>
</feature>
<dbReference type="PANTHER" id="PTHR33710">
    <property type="entry name" value="BNAC02G09200D PROTEIN"/>
    <property type="match status" value="1"/>
</dbReference>
<dbReference type="SUPFAM" id="SSF56219">
    <property type="entry name" value="DNase I-like"/>
    <property type="match status" value="1"/>
</dbReference>
<feature type="domain" description="Endonuclease/exonuclease/phosphatase" evidence="2">
    <location>
        <begin position="571"/>
        <end position="689"/>
    </location>
</feature>
<name>A0A1J6J7J6_NICAT</name>
<comment type="caution">
    <text evidence="3">The sequence shown here is derived from an EMBL/GenBank/DDBJ whole genome shotgun (WGS) entry which is preliminary data.</text>
</comment>
<dbReference type="GO" id="GO:0003824">
    <property type="term" value="F:catalytic activity"/>
    <property type="evidence" value="ECO:0007669"/>
    <property type="project" value="InterPro"/>
</dbReference>
<dbReference type="Pfam" id="PF03372">
    <property type="entry name" value="Exo_endo_phos"/>
    <property type="match status" value="1"/>
</dbReference>
<evidence type="ECO:0000259" key="2">
    <source>
        <dbReference type="Pfam" id="PF03372"/>
    </source>
</evidence>
<dbReference type="Proteomes" id="UP000187609">
    <property type="component" value="Unassembled WGS sequence"/>
</dbReference>
<gene>
    <name evidence="3" type="ORF">A4A49_06983</name>
</gene>
<dbReference type="Gene3D" id="2.40.50.140">
    <property type="entry name" value="Nucleic acid-binding proteins"/>
    <property type="match status" value="1"/>
</dbReference>
<protein>
    <recommendedName>
        <fullName evidence="2">Endonuclease/exonuclease/phosphatase domain-containing protein</fullName>
    </recommendedName>
</protein>
<dbReference type="InterPro" id="IPR012340">
    <property type="entry name" value="NA-bd_OB-fold"/>
</dbReference>
<dbReference type="InterPro" id="IPR036691">
    <property type="entry name" value="Endo/exonu/phosph_ase_sf"/>
</dbReference>
<evidence type="ECO:0000313" key="3">
    <source>
        <dbReference type="EMBL" id="OIT08608.1"/>
    </source>
</evidence>
<dbReference type="Gene3D" id="3.60.10.10">
    <property type="entry name" value="Endonuclease/exonuclease/phosphatase"/>
    <property type="match status" value="1"/>
</dbReference>
<keyword evidence="4" id="KW-1185">Reference proteome</keyword>
<reference evidence="3" key="1">
    <citation type="submission" date="2016-11" db="EMBL/GenBank/DDBJ databases">
        <title>The genome of Nicotiana attenuata.</title>
        <authorList>
            <person name="Xu S."/>
            <person name="Brockmoeller T."/>
            <person name="Gaquerel E."/>
            <person name="Navarro A."/>
            <person name="Kuhl H."/>
            <person name="Gase K."/>
            <person name="Ling Z."/>
            <person name="Zhou W."/>
            <person name="Kreitzer C."/>
            <person name="Stanke M."/>
            <person name="Tang H."/>
            <person name="Lyons E."/>
            <person name="Pandey P."/>
            <person name="Pandey S.P."/>
            <person name="Timmermann B."/>
            <person name="Baldwin I.T."/>
        </authorList>
    </citation>
    <scope>NUCLEOTIDE SEQUENCE [LARGE SCALE GENOMIC DNA]</scope>
    <source>
        <strain evidence="3">UT</strain>
    </source>
</reference>
<sequence>MLSTTTEQIYDIINIKNELFPVAHINQLLADKLFRIQLQRSSSRTPDKNAGSLVLLSYTEKPTMFLPEESASVGDAQRIMEEESILGANAKAIKKRKREPSTLLKPQSRFTIIESIPKTNEKEAPLPPPSRLSAISFADVEQQPSGVEFDLLAVVANCGVMQYTADQTKRFQEAIVMDNTKKPLFFTIWEDLASNEGIELPRQVRQLQEYPVILAKRIEENKGRGTNYCISSASICSYKCHFEVEITDETGTTTATVSEGLGERMLSTTAEQIYDIINIKNELFPVAHINQLLADKLFRIQLQRSSSRTPDKNAGARGRGGGQGRGRGRPRKIPIDKFNSIAGNVKDSKEDEEDEMGIADANKGATSQAEASESNHELQTSPDPVLKERDLGGKATKVNENSTQSPANGTVTIAEENKEEPRVTGHNCKQEGKGQRQYGVVMNEKRKPKKITQQWVTKENGKTQIVAEEARAKPKLTKQQQHVATTGMETGQGSGVIKISVLQEEQTPMVMSKNQELERASPEFNDINFPVLGSVPLRNGFQILSRGGNGAHTEPPDIGGCEIDCLVTFIYGFNTIEQRRGIWEELKTLAQGIAKPWLVIGDFNAILSSTDRDQGNPVQQADVQDFNDCLQTTNLNEVIWKGDYYTWTNKQRMEDRIQSRIDRAFGNYEWMMKWENIVMEYELPGISDHAPMLLNMGEE</sequence>
<evidence type="ECO:0000256" key="1">
    <source>
        <dbReference type="SAM" id="MobiDB-lite"/>
    </source>
</evidence>
<dbReference type="Gramene" id="OIT08608">
    <property type="protein sequence ID" value="OIT08608"/>
    <property type="gene ID" value="A4A49_06983"/>
</dbReference>
<accession>A0A1J6J7J6</accession>
<dbReference type="InterPro" id="IPR005135">
    <property type="entry name" value="Endo/exonuclease/phosphatase"/>
</dbReference>
<proteinExistence type="predicted"/>
<feature type="region of interest" description="Disordered" evidence="1">
    <location>
        <begin position="304"/>
        <end position="389"/>
    </location>
</feature>
<dbReference type="PANTHER" id="PTHR33710:SF80">
    <property type="entry name" value="ENDONUCLEASE_EXONUCLEASE_PHOSPHATASE"/>
    <property type="match status" value="1"/>
</dbReference>